<evidence type="ECO:0000313" key="1">
    <source>
        <dbReference type="EMBL" id="GEX00860.1"/>
    </source>
</evidence>
<protein>
    <recommendedName>
        <fullName evidence="2">Reverse transcriptase domain-containing protein</fullName>
    </recommendedName>
</protein>
<accession>A0A699H1X0</accession>
<name>A0A699H1X0_TANCI</name>
<proteinExistence type="predicted"/>
<evidence type="ECO:0008006" key="2">
    <source>
        <dbReference type="Google" id="ProtNLM"/>
    </source>
</evidence>
<comment type="caution">
    <text evidence="1">The sequence shown here is derived from an EMBL/GenBank/DDBJ whole genome shotgun (WGS) entry which is preliminary data.</text>
</comment>
<feature type="non-terminal residue" evidence="1">
    <location>
        <position position="1"/>
    </location>
</feature>
<gene>
    <name evidence="1" type="ORF">Tci_272835</name>
</gene>
<organism evidence="1">
    <name type="scientific">Tanacetum cinerariifolium</name>
    <name type="common">Dalmatian daisy</name>
    <name type="synonym">Chrysanthemum cinerariifolium</name>
    <dbReference type="NCBI Taxonomy" id="118510"/>
    <lineage>
        <taxon>Eukaryota</taxon>
        <taxon>Viridiplantae</taxon>
        <taxon>Streptophyta</taxon>
        <taxon>Embryophyta</taxon>
        <taxon>Tracheophyta</taxon>
        <taxon>Spermatophyta</taxon>
        <taxon>Magnoliopsida</taxon>
        <taxon>eudicotyledons</taxon>
        <taxon>Gunneridae</taxon>
        <taxon>Pentapetalae</taxon>
        <taxon>asterids</taxon>
        <taxon>campanulids</taxon>
        <taxon>Asterales</taxon>
        <taxon>Asteraceae</taxon>
        <taxon>Asteroideae</taxon>
        <taxon>Anthemideae</taxon>
        <taxon>Anthemidinae</taxon>
        <taxon>Tanacetum</taxon>
    </lineage>
</organism>
<reference evidence="1" key="1">
    <citation type="journal article" date="2019" name="Sci. Rep.">
        <title>Draft genome of Tanacetum cinerariifolium, the natural source of mosquito coil.</title>
        <authorList>
            <person name="Yamashiro T."/>
            <person name="Shiraishi A."/>
            <person name="Satake H."/>
            <person name="Nakayama K."/>
        </authorList>
    </citation>
    <scope>NUCLEOTIDE SEQUENCE</scope>
</reference>
<dbReference type="AlphaFoldDB" id="A0A699H1X0"/>
<sequence length="249" mass="28672">VHTEVVEEHIVKVKRLIVLPEPWGKENEGGTVVGQGFGEKEEKIKESKLLIDELDPPQSSGFLPFAEYDTFLFEDFFEVDPLPSTDNEDKIFNPGILIHENLSEVNVQVTLDKNVNKITISNASLILEDFDHPLYELPFHKEVPGSETLHSFSSENEEKISNPGFSLLKEFILLFSPNYLIRALKLSKSLKFLKARWRLFLALMERTSVFWMFCVSISIPREQLNSRDQVKLSDLKQVLRGWQPMLILI</sequence>
<dbReference type="EMBL" id="BKCJ010084761">
    <property type="protein sequence ID" value="GEX00860.1"/>
    <property type="molecule type" value="Genomic_DNA"/>
</dbReference>